<keyword evidence="2" id="KW-1185">Reference proteome</keyword>
<evidence type="ECO:0000313" key="2">
    <source>
        <dbReference type="Proteomes" id="UP000183769"/>
    </source>
</evidence>
<organism evidence="1 2">
    <name type="scientific">Halolamina pelagica</name>
    <dbReference type="NCBI Taxonomy" id="699431"/>
    <lineage>
        <taxon>Archaea</taxon>
        <taxon>Methanobacteriati</taxon>
        <taxon>Methanobacteriota</taxon>
        <taxon>Stenosarchaea group</taxon>
        <taxon>Halobacteria</taxon>
        <taxon>Halobacteriales</taxon>
        <taxon>Haloferacaceae</taxon>
    </lineage>
</organism>
<evidence type="ECO:0000313" key="1">
    <source>
        <dbReference type="EMBL" id="SFQ07825.1"/>
    </source>
</evidence>
<sequence length="66" mass="7114">MCRATHTVTEVGVGQIQFYIPHEVSEGCVFNPGDDFEVRAISGVGLLLIDPNVAPTMEDLAPVLDE</sequence>
<gene>
    <name evidence="1" type="ORF">SAMN05216277_11844</name>
</gene>
<dbReference type="Proteomes" id="UP000183769">
    <property type="component" value="Unassembled WGS sequence"/>
</dbReference>
<dbReference type="EMBL" id="FOXI01000018">
    <property type="protein sequence ID" value="SFQ07825.1"/>
    <property type="molecule type" value="Genomic_DNA"/>
</dbReference>
<dbReference type="RefSeq" id="WP_074880321.1">
    <property type="nucleotide sequence ID" value="NZ_FOXI01000018.1"/>
</dbReference>
<name>A0A1I5VJZ1_9EURY</name>
<proteinExistence type="predicted"/>
<protein>
    <submittedName>
        <fullName evidence="1">Uncharacterized protein</fullName>
    </submittedName>
</protein>
<dbReference type="OrthoDB" id="350097at2157"/>
<dbReference type="AlphaFoldDB" id="A0A1I5VJZ1"/>
<accession>A0A1I5VJZ1</accession>
<reference evidence="2" key="1">
    <citation type="submission" date="2016-10" db="EMBL/GenBank/DDBJ databases">
        <authorList>
            <person name="Varghese N."/>
            <person name="Submissions S."/>
        </authorList>
    </citation>
    <scope>NUCLEOTIDE SEQUENCE [LARGE SCALE GENOMIC DNA]</scope>
    <source>
        <strain evidence="2">CGMCC 1.10329</strain>
    </source>
</reference>